<name>A0ABR1FZW5_AURAN</name>
<gene>
    <name evidence="1" type="ORF">SO694_0030404</name>
</gene>
<dbReference type="Gene3D" id="3.40.50.1820">
    <property type="entry name" value="alpha/beta hydrolase"/>
    <property type="match status" value="1"/>
</dbReference>
<proteinExistence type="predicted"/>
<dbReference type="Proteomes" id="UP001363151">
    <property type="component" value="Unassembled WGS sequence"/>
</dbReference>
<dbReference type="GO" id="GO:0016787">
    <property type="term" value="F:hydrolase activity"/>
    <property type="evidence" value="ECO:0007669"/>
    <property type="project" value="UniProtKB-KW"/>
</dbReference>
<dbReference type="InterPro" id="IPR029058">
    <property type="entry name" value="AB_hydrolase_fold"/>
</dbReference>
<accession>A0ABR1FZW5</accession>
<protein>
    <submittedName>
        <fullName evidence="1">Palmitoyl-(Protein) hydrolase</fullName>
    </submittedName>
</protein>
<evidence type="ECO:0000313" key="2">
    <source>
        <dbReference type="Proteomes" id="UP001363151"/>
    </source>
</evidence>
<dbReference type="SUPFAM" id="SSF53474">
    <property type="entry name" value="alpha/beta-Hydrolases"/>
    <property type="match status" value="1"/>
</dbReference>
<keyword evidence="2" id="KW-1185">Reference proteome</keyword>
<evidence type="ECO:0000313" key="1">
    <source>
        <dbReference type="EMBL" id="KAK7241719.1"/>
    </source>
</evidence>
<organism evidence="1 2">
    <name type="scientific">Aureococcus anophagefferens</name>
    <name type="common">Harmful bloom alga</name>
    <dbReference type="NCBI Taxonomy" id="44056"/>
    <lineage>
        <taxon>Eukaryota</taxon>
        <taxon>Sar</taxon>
        <taxon>Stramenopiles</taxon>
        <taxon>Ochrophyta</taxon>
        <taxon>Pelagophyceae</taxon>
        <taxon>Pelagomonadales</taxon>
        <taxon>Pelagomonadaceae</taxon>
        <taxon>Aureococcus</taxon>
    </lineage>
</organism>
<dbReference type="EMBL" id="JBBJCI010000159">
    <property type="protein sequence ID" value="KAK7241719.1"/>
    <property type="molecule type" value="Genomic_DNA"/>
</dbReference>
<comment type="caution">
    <text evidence="1">The sequence shown here is derived from an EMBL/GenBank/DDBJ whole genome shotgun (WGS) entry which is preliminary data.</text>
</comment>
<dbReference type="PANTHER" id="PTHR12277">
    <property type="entry name" value="ALPHA/BETA HYDROLASE DOMAIN-CONTAINING PROTEIN"/>
    <property type="match status" value="1"/>
</dbReference>
<keyword evidence="1" id="KW-0378">Hydrolase</keyword>
<sequence length="352" mass="37805">MAVQDASINAEDLETSMHVLGNAHAPVGPGEHHDGGAREYVDQPCCTNCLISTALAVILCRKRCDPGRVVSEFAFFPPDPPTYALGKGDGDAPPTVAQPGVSSLRFNYRELDGDPHFARFRTLDGAHGRPSCRLLFTRRKQRIPCFFFERPGALPTYSAFGRRLRVHVLAVEYNGYGGADGSATVRDVEADAAAGYDEALRLGFAPDRVVLYGQSVGSGPACWLASRKPVAGVVLHSPIASGIRALAGGGACSPVHVYACLDPFNNLREVAKIDAPVFVIHGTADEEIPCAHGRMLADRAKISHAPYWVEGAGHNNLLEIAHEDYFLRLADFLATIPQDDPPGPPRPETMSA</sequence>
<dbReference type="PANTHER" id="PTHR12277:SF81">
    <property type="entry name" value="PROTEIN ABHD13"/>
    <property type="match status" value="1"/>
</dbReference>
<reference evidence="1 2" key="1">
    <citation type="submission" date="2024-03" db="EMBL/GenBank/DDBJ databases">
        <title>Aureococcus anophagefferens CCMP1851 and Kratosvirus quantuckense: Draft genome of a second virus-susceptible host strain in the model system.</title>
        <authorList>
            <person name="Chase E."/>
            <person name="Truchon A.R."/>
            <person name="Schepens W."/>
            <person name="Wilhelm S.W."/>
        </authorList>
    </citation>
    <scope>NUCLEOTIDE SEQUENCE [LARGE SCALE GENOMIC DNA]</scope>
    <source>
        <strain evidence="1 2">CCMP1851</strain>
    </source>
</reference>